<dbReference type="GO" id="GO:0005509">
    <property type="term" value="F:calcium ion binding"/>
    <property type="evidence" value="ECO:0007669"/>
    <property type="project" value="UniProtKB-UniRule"/>
</dbReference>
<evidence type="ECO:0000256" key="2">
    <source>
        <dbReference type="ARBA" id="ARBA00022737"/>
    </source>
</evidence>
<keyword evidence="2" id="KW-0677">Repeat</keyword>
<gene>
    <name evidence="7" type="ORF">MNOR_LOCUS39317</name>
</gene>
<dbReference type="AlphaFoldDB" id="A0AAV2SMT1"/>
<dbReference type="EMBL" id="CAXKWB010100374">
    <property type="protein sequence ID" value="CAL4224335.1"/>
    <property type="molecule type" value="Genomic_DNA"/>
</dbReference>
<dbReference type="InterPro" id="IPR015919">
    <property type="entry name" value="Cadherin-like_sf"/>
</dbReference>
<dbReference type="SMART" id="SM00112">
    <property type="entry name" value="CA"/>
    <property type="match status" value="1"/>
</dbReference>
<sequence>TKADDKGDSGLDGRILYLCRGGDCAYFSVDVDDGSIKLKEKLDAESQAEHKFTVVANDMGLPKRFASLTINIQVKDINDQNQCGIMRCTIAKYHPGGTAEAHHYSSQS</sequence>
<keyword evidence="3 5" id="KW-0106">Calcium</keyword>
<reference evidence="7 8" key="1">
    <citation type="submission" date="2024-05" db="EMBL/GenBank/DDBJ databases">
        <authorList>
            <person name="Wallberg A."/>
        </authorList>
    </citation>
    <scope>NUCLEOTIDE SEQUENCE [LARGE SCALE GENOMIC DNA]</scope>
</reference>
<accession>A0AAV2SMT1</accession>
<evidence type="ECO:0000256" key="1">
    <source>
        <dbReference type="ARBA" id="ARBA00004370"/>
    </source>
</evidence>
<dbReference type="SUPFAM" id="SSF49313">
    <property type="entry name" value="Cadherin-like"/>
    <property type="match status" value="1"/>
</dbReference>
<dbReference type="GO" id="GO:0016342">
    <property type="term" value="C:catenin complex"/>
    <property type="evidence" value="ECO:0007669"/>
    <property type="project" value="TreeGrafter"/>
</dbReference>
<evidence type="ECO:0000259" key="6">
    <source>
        <dbReference type="PROSITE" id="PS50268"/>
    </source>
</evidence>
<dbReference type="GO" id="GO:0007156">
    <property type="term" value="P:homophilic cell adhesion via plasma membrane adhesion molecules"/>
    <property type="evidence" value="ECO:0007669"/>
    <property type="project" value="InterPro"/>
</dbReference>
<evidence type="ECO:0000256" key="5">
    <source>
        <dbReference type="PROSITE-ProRule" id="PRU00043"/>
    </source>
</evidence>
<evidence type="ECO:0000313" key="7">
    <source>
        <dbReference type="EMBL" id="CAL4224335.1"/>
    </source>
</evidence>
<dbReference type="CDD" id="cd11304">
    <property type="entry name" value="Cadherin_repeat"/>
    <property type="match status" value="1"/>
</dbReference>
<dbReference type="PROSITE" id="PS50268">
    <property type="entry name" value="CADHERIN_2"/>
    <property type="match status" value="1"/>
</dbReference>
<dbReference type="Proteomes" id="UP001497623">
    <property type="component" value="Unassembled WGS sequence"/>
</dbReference>
<keyword evidence="8" id="KW-1185">Reference proteome</keyword>
<keyword evidence="4" id="KW-0472">Membrane</keyword>
<evidence type="ECO:0000256" key="3">
    <source>
        <dbReference type="ARBA" id="ARBA00022837"/>
    </source>
</evidence>
<dbReference type="GO" id="GO:0045296">
    <property type="term" value="F:cadherin binding"/>
    <property type="evidence" value="ECO:0007669"/>
    <property type="project" value="TreeGrafter"/>
</dbReference>
<evidence type="ECO:0000313" key="8">
    <source>
        <dbReference type="Proteomes" id="UP001497623"/>
    </source>
</evidence>
<dbReference type="GO" id="GO:0016477">
    <property type="term" value="P:cell migration"/>
    <property type="evidence" value="ECO:0007669"/>
    <property type="project" value="TreeGrafter"/>
</dbReference>
<dbReference type="InterPro" id="IPR039808">
    <property type="entry name" value="Cadherin"/>
</dbReference>
<organism evidence="7 8">
    <name type="scientific">Meganyctiphanes norvegica</name>
    <name type="common">Northern krill</name>
    <name type="synonym">Thysanopoda norvegica</name>
    <dbReference type="NCBI Taxonomy" id="48144"/>
    <lineage>
        <taxon>Eukaryota</taxon>
        <taxon>Metazoa</taxon>
        <taxon>Ecdysozoa</taxon>
        <taxon>Arthropoda</taxon>
        <taxon>Crustacea</taxon>
        <taxon>Multicrustacea</taxon>
        <taxon>Malacostraca</taxon>
        <taxon>Eumalacostraca</taxon>
        <taxon>Eucarida</taxon>
        <taxon>Euphausiacea</taxon>
        <taxon>Euphausiidae</taxon>
        <taxon>Meganyctiphanes</taxon>
    </lineage>
</organism>
<protein>
    <recommendedName>
        <fullName evidence="6">Cadherin domain-containing protein</fullName>
    </recommendedName>
</protein>
<dbReference type="InterPro" id="IPR002126">
    <property type="entry name" value="Cadherin-like_dom"/>
</dbReference>
<comment type="caution">
    <text evidence="7">The sequence shown here is derived from an EMBL/GenBank/DDBJ whole genome shotgun (WGS) entry which is preliminary data.</text>
</comment>
<dbReference type="Pfam" id="PF00028">
    <property type="entry name" value="Cadherin"/>
    <property type="match status" value="1"/>
</dbReference>
<comment type="subcellular location">
    <subcellularLocation>
        <location evidence="1">Membrane</location>
    </subcellularLocation>
</comment>
<dbReference type="PANTHER" id="PTHR24027:SF438">
    <property type="entry name" value="CADHERIN 23"/>
    <property type="match status" value="1"/>
</dbReference>
<dbReference type="PANTHER" id="PTHR24027">
    <property type="entry name" value="CADHERIN-23"/>
    <property type="match status" value="1"/>
</dbReference>
<feature type="non-terminal residue" evidence="7">
    <location>
        <position position="1"/>
    </location>
</feature>
<proteinExistence type="predicted"/>
<feature type="domain" description="Cadherin" evidence="6">
    <location>
        <begin position="3"/>
        <end position="97"/>
    </location>
</feature>
<dbReference type="Gene3D" id="2.60.40.60">
    <property type="entry name" value="Cadherins"/>
    <property type="match status" value="1"/>
</dbReference>
<evidence type="ECO:0000256" key="4">
    <source>
        <dbReference type="ARBA" id="ARBA00023136"/>
    </source>
</evidence>
<name>A0AAV2SMT1_MEGNR</name>
<dbReference type="GO" id="GO:0008013">
    <property type="term" value="F:beta-catenin binding"/>
    <property type="evidence" value="ECO:0007669"/>
    <property type="project" value="TreeGrafter"/>
</dbReference>